<organism evidence="13 14">
    <name type="scientific">Ideonella margarita</name>
    <dbReference type="NCBI Taxonomy" id="2984191"/>
    <lineage>
        <taxon>Bacteria</taxon>
        <taxon>Pseudomonadati</taxon>
        <taxon>Pseudomonadota</taxon>
        <taxon>Betaproteobacteria</taxon>
        <taxon>Burkholderiales</taxon>
        <taxon>Sphaerotilaceae</taxon>
        <taxon>Ideonella</taxon>
    </lineage>
</organism>
<evidence type="ECO:0000256" key="4">
    <source>
        <dbReference type="ARBA" id="ARBA00022723"/>
    </source>
</evidence>
<keyword evidence="3 10" id="KW-0132">Cell division</keyword>
<dbReference type="PROSITE" id="PS51706">
    <property type="entry name" value="G_ENGB"/>
    <property type="match status" value="1"/>
</dbReference>
<comment type="function">
    <text evidence="10">Necessary for normal cell division and for the maintenance of normal septation.</text>
</comment>
<keyword evidence="14" id="KW-1185">Reference proteome</keyword>
<dbReference type="InterPro" id="IPR027417">
    <property type="entry name" value="P-loop_NTPase"/>
</dbReference>
<evidence type="ECO:0000259" key="12">
    <source>
        <dbReference type="PROSITE" id="PS51706"/>
    </source>
</evidence>
<keyword evidence="9 10" id="KW-0131">Cell cycle</keyword>
<evidence type="ECO:0000256" key="2">
    <source>
        <dbReference type="ARBA" id="ARBA00009638"/>
    </source>
</evidence>
<keyword evidence="5 10" id="KW-0547">Nucleotide-binding</keyword>
<dbReference type="InterPro" id="IPR030393">
    <property type="entry name" value="G_ENGB_dom"/>
</dbReference>
<evidence type="ECO:0000256" key="5">
    <source>
        <dbReference type="ARBA" id="ARBA00022741"/>
    </source>
</evidence>
<name>A0ABU9BZT1_9BURK</name>
<evidence type="ECO:0000256" key="1">
    <source>
        <dbReference type="ARBA" id="ARBA00001946"/>
    </source>
</evidence>
<evidence type="ECO:0000256" key="7">
    <source>
        <dbReference type="ARBA" id="ARBA00023134"/>
    </source>
</evidence>
<dbReference type="InterPro" id="IPR006073">
    <property type="entry name" value="GTP-bd"/>
</dbReference>
<evidence type="ECO:0000256" key="6">
    <source>
        <dbReference type="ARBA" id="ARBA00022842"/>
    </source>
</evidence>
<reference evidence="13 14" key="1">
    <citation type="submission" date="2024-04" db="EMBL/GenBank/DDBJ databases">
        <title>Novel species of the genus Ideonella isolated from streams.</title>
        <authorList>
            <person name="Lu H."/>
        </authorList>
    </citation>
    <scope>NUCLEOTIDE SEQUENCE [LARGE SCALE GENOMIC DNA]</scope>
    <source>
        <strain evidence="13 14">LYT19W</strain>
    </source>
</reference>
<dbReference type="PANTHER" id="PTHR11649">
    <property type="entry name" value="MSS1/TRME-RELATED GTP-BINDING PROTEIN"/>
    <property type="match status" value="1"/>
</dbReference>
<evidence type="ECO:0000256" key="9">
    <source>
        <dbReference type="ARBA" id="ARBA00023306"/>
    </source>
</evidence>
<dbReference type="PANTHER" id="PTHR11649:SF13">
    <property type="entry name" value="ENGB-TYPE G DOMAIN-CONTAINING PROTEIN"/>
    <property type="match status" value="1"/>
</dbReference>
<evidence type="ECO:0000313" key="14">
    <source>
        <dbReference type="Proteomes" id="UP001379945"/>
    </source>
</evidence>
<sequence>MTESSRPGANALSDSAKTALGWAHTARFLTTASQLVHLPEGDLGEIAFVGRSNAGKSTAINTLAQRRQLAFASKTPGRTQHINLFAMGPKDAPDTYLADLPGYGFASVERSAKLRWQKVMADYLEVRRNLHGVVLMVDSRLGFTPLDKQLLEFIAPRVGTGEVKLLVLLTKADKLNKREQAASLASAQEVLADLATDASDLGMLLFSGPKQVGVADLAETLYGWTHAHNAAAAAAVAAVTTGDVAGDTTASPAAAATDLPADPAEPLSPV</sequence>
<gene>
    <name evidence="13" type="primary">yihA</name>
    <name evidence="10" type="synonym">engB</name>
    <name evidence="13" type="ORF">AACH00_00915</name>
</gene>
<protein>
    <recommendedName>
        <fullName evidence="10">Probable GTP-binding protein EngB</fullName>
    </recommendedName>
</protein>
<dbReference type="Gene3D" id="3.40.50.300">
    <property type="entry name" value="P-loop containing nucleotide triphosphate hydrolases"/>
    <property type="match status" value="1"/>
</dbReference>
<proteinExistence type="inferred from homology"/>
<dbReference type="Proteomes" id="UP001379945">
    <property type="component" value="Unassembled WGS sequence"/>
</dbReference>
<dbReference type="RefSeq" id="WP_341397059.1">
    <property type="nucleotide sequence ID" value="NZ_JBBUTI010000001.1"/>
</dbReference>
<comment type="caution">
    <text evidence="13">The sequence shown here is derived from an EMBL/GenBank/DDBJ whole genome shotgun (WGS) entry which is preliminary data.</text>
</comment>
<evidence type="ECO:0000313" key="13">
    <source>
        <dbReference type="EMBL" id="MEK8044901.1"/>
    </source>
</evidence>
<feature type="domain" description="EngB-type G" evidence="12">
    <location>
        <begin position="42"/>
        <end position="227"/>
    </location>
</feature>
<keyword evidence="6" id="KW-0460">Magnesium</keyword>
<dbReference type="InterPro" id="IPR019987">
    <property type="entry name" value="GTP-bd_ribosome_bio_YsxC"/>
</dbReference>
<evidence type="ECO:0000256" key="10">
    <source>
        <dbReference type="HAMAP-Rule" id="MF_00321"/>
    </source>
</evidence>
<evidence type="ECO:0000256" key="8">
    <source>
        <dbReference type="ARBA" id="ARBA00023210"/>
    </source>
</evidence>
<dbReference type="NCBIfam" id="TIGR03598">
    <property type="entry name" value="GTPase_YsxC"/>
    <property type="match status" value="1"/>
</dbReference>
<evidence type="ECO:0000256" key="3">
    <source>
        <dbReference type="ARBA" id="ARBA00022618"/>
    </source>
</evidence>
<comment type="cofactor">
    <cofactor evidence="1">
        <name>Mg(2+)</name>
        <dbReference type="ChEBI" id="CHEBI:18420"/>
    </cofactor>
</comment>
<feature type="region of interest" description="Disordered" evidence="11">
    <location>
        <begin position="249"/>
        <end position="270"/>
    </location>
</feature>
<feature type="compositionally biased region" description="Low complexity" evidence="11">
    <location>
        <begin position="249"/>
        <end position="264"/>
    </location>
</feature>
<dbReference type="Pfam" id="PF01926">
    <property type="entry name" value="MMR_HSR1"/>
    <property type="match status" value="1"/>
</dbReference>
<keyword evidence="4" id="KW-0479">Metal-binding</keyword>
<keyword evidence="7 10" id="KW-0342">GTP-binding</keyword>
<dbReference type="EMBL" id="JBBUTI010000001">
    <property type="protein sequence ID" value="MEK8044901.1"/>
    <property type="molecule type" value="Genomic_DNA"/>
</dbReference>
<dbReference type="CDD" id="cd01876">
    <property type="entry name" value="YihA_EngB"/>
    <property type="match status" value="1"/>
</dbReference>
<dbReference type="SUPFAM" id="SSF52540">
    <property type="entry name" value="P-loop containing nucleoside triphosphate hydrolases"/>
    <property type="match status" value="1"/>
</dbReference>
<evidence type="ECO:0000256" key="11">
    <source>
        <dbReference type="SAM" id="MobiDB-lite"/>
    </source>
</evidence>
<accession>A0ABU9BZT1</accession>
<comment type="similarity">
    <text evidence="2 10">Belongs to the TRAFAC class TrmE-Era-EngA-EngB-Septin-like GTPase superfamily. EngB GTPase family.</text>
</comment>
<dbReference type="HAMAP" id="MF_00321">
    <property type="entry name" value="GTPase_EngB"/>
    <property type="match status" value="1"/>
</dbReference>
<keyword evidence="8 10" id="KW-0717">Septation</keyword>